<proteinExistence type="predicted"/>
<name>A0AAD7WDX8_9TELE</name>
<feature type="region of interest" description="Disordered" evidence="1">
    <location>
        <begin position="79"/>
        <end position="105"/>
    </location>
</feature>
<keyword evidence="3" id="KW-1185">Reference proteome</keyword>
<sequence>MRITSFAGLECFAAQWEPVCRSITDNSVQIARTPLAKRAPSVLPSLWAAAVATREPENRVKNRVYYSARWSAPGGGIHSVGQLDQSRRGSGMFRVSRPNQVKANL</sequence>
<dbReference type="EMBL" id="JAINUG010000136">
    <property type="protein sequence ID" value="KAJ8393581.1"/>
    <property type="molecule type" value="Genomic_DNA"/>
</dbReference>
<dbReference type="Proteomes" id="UP001221898">
    <property type="component" value="Unassembled WGS sequence"/>
</dbReference>
<reference evidence="2" key="1">
    <citation type="journal article" date="2023" name="Science">
        <title>Genome structures resolve the early diversification of teleost fishes.</title>
        <authorList>
            <person name="Parey E."/>
            <person name="Louis A."/>
            <person name="Montfort J."/>
            <person name="Bouchez O."/>
            <person name="Roques C."/>
            <person name="Iampietro C."/>
            <person name="Lluch J."/>
            <person name="Castinel A."/>
            <person name="Donnadieu C."/>
            <person name="Desvignes T."/>
            <person name="Floi Bucao C."/>
            <person name="Jouanno E."/>
            <person name="Wen M."/>
            <person name="Mejri S."/>
            <person name="Dirks R."/>
            <person name="Jansen H."/>
            <person name="Henkel C."/>
            <person name="Chen W.J."/>
            <person name="Zahm M."/>
            <person name="Cabau C."/>
            <person name="Klopp C."/>
            <person name="Thompson A.W."/>
            <person name="Robinson-Rechavi M."/>
            <person name="Braasch I."/>
            <person name="Lecointre G."/>
            <person name="Bobe J."/>
            <person name="Postlethwait J.H."/>
            <person name="Berthelot C."/>
            <person name="Roest Crollius H."/>
            <person name="Guiguen Y."/>
        </authorList>
    </citation>
    <scope>NUCLEOTIDE SEQUENCE</scope>
    <source>
        <strain evidence="2">NC1722</strain>
    </source>
</reference>
<protein>
    <submittedName>
        <fullName evidence="2">Uncharacterized protein</fullName>
    </submittedName>
</protein>
<evidence type="ECO:0000256" key="1">
    <source>
        <dbReference type="SAM" id="MobiDB-lite"/>
    </source>
</evidence>
<accession>A0AAD7WDX8</accession>
<comment type="caution">
    <text evidence="2">The sequence shown here is derived from an EMBL/GenBank/DDBJ whole genome shotgun (WGS) entry which is preliminary data.</text>
</comment>
<dbReference type="AlphaFoldDB" id="A0AAD7WDX8"/>
<evidence type="ECO:0000313" key="2">
    <source>
        <dbReference type="EMBL" id="KAJ8393581.1"/>
    </source>
</evidence>
<gene>
    <name evidence="2" type="ORF">AAFF_G00060540</name>
</gene>
<evidence type="ECO:0000313" key="3">
    <source>
        <dbReference type="Proteomes" id="UP001221898"/>
    </source>
</evidence>
<organism evidence="2 3">
    <name type="scientific">Aldrovandia affinis</name>
    <dbReference type="NCBI Taxonomy" id="143900"/>
    <lineage>
        <taxon>Eukaryota</taxon>
        <taxon>Metazoa</taxon>
        <taxon>Chordata</taxon>
        <taxon>Craniata</taxon>
        <taxon>Vertebrata</taxon>
        <taxon>Euteleostomi</taxon>
        <taxon>Actinopterygii</taxon>
        <taxon>Neopterygii</taxon>
        <taxon>Teleostei</taxon>
        <taxon>Notacanthiformes</taxon>
        <taxon>Halosauridae</taxon>
        <taxon>Aldrovandia</taxon>
    </lineage>
</organism>